<proteinExistence type="predicted"/>
<feature type="compositionally biased region" description="Gly residues" evidence="1">
    <location>
        <begin position="132"/>
        <end position="143"/>
    </location>
</feature>
<feature type="region of interest" description="Disordered" evidence="1">
    <location>
        <begin position="1"/>
        <end position="42"/>
    </location>
</feature>
<gene>
    <name evidence="2" type="ORF">SO694_00040069</name>
</gene>
<feature type="compositionally biased region" description="Low complexity" evidence="1">
    <location>
        <begin position="144"/>
        <end position="159"/>
    </location>
</feature>
<dbReference type="Proteomes" id="UP001363151">
    <property type="component" value="Unassembled WGS sequence"/>
</dbReference>
<comment type="caution">
    <text evidence="2">The sequence shown here is derived from an EMBL/GenBank/DDBJ whole genome shotgun (WGS) entry which is preliminary data.</text>
</comment>
<dbReference type="EMBL" id="JBBJCI010000087">
    <property type="protein sequence ID" value="KAK7248664.1"/>
    <property type="molecule type" value="Genomic_DNA"/>
</dbReference>
<name>A0ABR1G6E9_AURAN</name>
<organism evidence="2 3">
    <name type="scientific">Aureococcus anophagefferens</name>
    <name type="common">Harmful bloom alga</name>
    <dbReference type="NCBI Taxonomy" id="44056"/>
    <lineage>
        <taxon>Eukaryota</taxon>
        <taxon>Sar</taxon>
        <taxon>Stramenopiles</taxon>
        <taxon>Ochrophyta</taxon>
        <taxon>Pelagophyceae</taxon>
        <taxon>Pelagomonadales</taxon>
        <taxon>Pelagomonadaceae</taxon>
        <taxon>Aureococcus</taxon>
    </lineage>
</organism>
<evidence type="ECO:0000313" key="3">
    <source>
        <dbReference type="Proteomes" id="UP001363151"/>
    </source>
</evidence>
<reference evidence="2 3" key="1">
    <citation type="submission" date="2024-03" db="EMBL/GenBank/DDBJ databases">
        <title>Aureococcus anophagefferens CCMP1851 and Kratosvirus quantuckense: Draft genome of a second virus-susceptible host strain in the model system.</title>
        <authorList>
            <person name="Chase E."/>
            <person name="Truchon A.R."/>
            <person name="Schepens W."/>
            <person name="Wilhelm S.W."/>
        </authorList>
    </citation>
    <scope>NUCLEOTIDE SEQUENCE [LARGE SCALE GENOMIC DNA]</scope>
    <source>
        <strain evidence="2 3">CCMP1851</strain>
    </source>
</reference>
<protein>
    <submittedName>
        <fullName evidence="2">Uncharacterized protein</fullName>
    </submittedName>
</protein>
<sequence length="418" mass="43192">MGVPVVGDRRRTRRAAALPPAAAPPLPAEPAAARQTALADEVRRAAARGRELAKKLKAADVEGERRATEGRQLAALCESVEQRQRAMLDQADRLAAQERQLAARLAAVVAQQDRPDDGDDDDFSRATAQHAGEGGLPEWGGGAAAPAAPPGASRVREAAAGAEELAALDEARSRALELLRRPEADGCACPRSRWGPTRSGSCPRRGAEAASALAVGGGEIGDVVATVDAKARLLKRGWPKAAFEPEDFAARASSRRRPQRKAAAAALARPRRRQGPLRAALVAAPSPRARSGVRSRVPLLAQRGRGGAGRPRRVHGTPAGASGCTIVCAKVLVAGGLTQATRDGAAKAVSRGVRGFGGRASTSRRPDDWITICAAFFAEPPLRASAGRGAAAALAVDYALTALETAARMTWGVGAASG</sequence>
<feature type="region of interest" description="Disordered" evidence="1">
    <location>
        <begin position="107"/>
        <end position="159"/>
    </location>
</feature>
<evidence type="ECO:0000256" key="1">
    <source>
        <dbReference type="SAM" id="MobiDB-lite"/>
    </source>
</evidence>
<evidence type="ECO:0000313" key="2">
    <source>
        <dbReference type="EMBL" id="KAK7248664.1"/>
    </source>
</evidence>
<keyword evidence="3" id="KW-1185">Reference proteome</keyword>
<accession>A0ABR1G6E9</accession>